<reference evidence="1 2" key="1">
    <citation type="submission" date="2014-04" db="EMBL/GenBank/DDBJ databases">
        <authorList>
            <consortium name="DOE Joint Genome Institute"/>
            <person name="Kuo A."/>
            <person name="Kohler A."/>
            <person name="Costa M.D."/>
            <person name="Nagy L.G."/>
            <person name="Floudas D."/>
            <person name="Copeland A."/>
            <person name="Barry K.W."/>
            <person name="Cichocki N."/>
            <person name="Veneault-Fourrey C."/>
            <person name="LaButti K."/>
            <person name="Lindquist E.A."/>
            <person name="Lipzen A."/>
            <person name="Lundell T."/>
            <person name="Morin E."/>
            <person name="Murat C."/>
            <person name="Sun H."/>
            <person name="Tunlid A."/>
            <person name="Henrissat B."/>
            <person name="Grigoriev I.V."/>
            <person name="Hibbett D.S."/>
            <person name="Martin F."/>
            <person name="Nordberg H.P."/>
            <person name="Cantor M.N."/>
            <person name="Hua S.X."/>
        </authorList>
    </citation>
    <scope>NUCLEOTIDE SEQUENCE [LARGE SCALE GENOMIC DNA]</scope>
    <source>
        <strain evidence="1 2">441</strain>
    </source>
</reference>
<dbReference type="AlphaFoldDB" id="A0A0C9Y3H2"/>
<accession>A0A0C9Y3H2</accession>
<sequence>MLHVHCLDKIESLVSYHNPKGAGTCQASTNSPGDTFDLIPHAAQAQLNLLSLDAMNYTMCNQDTFQPLDELMYSEAVALEEDRIATELMADYMYNIGND</sequence>
<organism evidence="1 2">
    <name type="scientific">Pisolithus microcarpus 441</name>
    <dbReference type="NCBI Taxonomy" id="765257"/>
    <lineage>
        <taxon>Eukaryota</taxon>
        <taxon>Fungi</taxon>
        <taxon>Dikarya</taxon>
        <taxon>Basidiomycota</taxon>
        <taxon>Agaricomycotina</taxon>
        <taxon>Agaricomycetes</taxon>
        <taxon>Agaricomycetidae</taxon>
        <taxon>Boletales</taxon>
        <taxon>Sclerodermatineae</taxon>
        <taxon>Pisolithaceae</taxon>
        <taxon>Pisolithus</taxon>
    </lineage>
</organism>
<name>A0A0C9Y3H2_9AGAM</name>
<dbReference type="EMBL" id="KN833787">
    <property type="protein sequence ID" value="KIK19260.1"/>
    <property type="molecule type" value="Genomic_DNA"/>
</dbReference>
<proteinExistence type="predicted"/>
<gene>
    <name evidence="1" type="ORF">PISMIDRAFT_13780</name>
</gene>
<evidence type="ECO:0000313" key="2">
    <source>
        <dbReference type="Proteomes" id="UP000054018"/>
    </source>
</evidence>
<dbReference type="HOGENOM" id="CLU_2321253_0_0_1"/>
<protein>
    <submittedName>
        <fullName evidence="1">Uncharacterized protein</fullName>
    </submittedName>
</protein>
<reference evidence="2" key="2">
    <citation type="submission" date="2015-01" db="EMBL/GenBank/DDBJ databases">
        <title>Evolutionary Origins and Diversification of the Mycorrhizal Mutualists.</title>
        <authorList>
            <consortium name="DOE Joint Genome Institute"/>
            <consortium name="Mycorrhizal Genomics Consortium"/>
            <person name="Kohler A."/>
            <person name="Kuo A."/>
            <person name="Nagy L.G."/>
            <person name="Floudas D."/>
            <person name="Copeland A."/>
            <person name="Barry K.W."/>
            <person name="Cichocki N."/>
            <person name="Veneault-Fourrey C."/>
            <person name="LaButti K."/>
            <person name="Lindquist E.A."/>
            <person name="Lipzen A."/>
            <person name="Lundell T."/>
            <person name="Morin E."/>
            <person name="Murat C."/>
            <person name="Riley R."/>
            <person name="Ohm R."/>
            <person name="Sun H."/>
            <person name="Tunlid A."/>
            <person name="Henrissat B."/>
            <person name="Grigoriev I.V."/>
            <person name="Hibbett D.S."/>
            <person name="Martin F."/>
        </authorList>
    </citation>
    <scope>NUCLEOTIDE SEQUENCE [LARGE SCALE GENOMIC DNA]</scope>
    <source>
        <strain evidence="2">441</strain>
    </source>
</reference>
<dbReference type="Proteomes" id="UP000054018">
    <property type="component" value="Unassembled WGS sequence"/>
</dbReference>
<keyword evidence="2" id="KW-1185">Reference proteome</keyword>
<evidence type="ECO:0000313" key="1">
    <source>
        <dbReference type="EMBL" id="KIK19260.1"/>
    </source>
</evidence>